<dbReference type="InterPro" id="IPR006224">
    <property type="entry name" value="PsdUridine_synth_RluA-like_CS"/>
</dbReference>
<reference evidence="8 9" key="1">
    <citation type="submission" date="2017-03" db="EMBL/GenBank/DDBJ databases">
        <title>Genomic and clinical evidence uncovers the enterohepatic species Helicobacter valdiviensis as a potential human intestinal pathogen.</title>
        <authorList>
            <person name="Fresia P."/>
            <person name="Jara R."/>
            <person name="Sierra R."/>
            <person name="Ferres I."/>
            <person name="Greif G."/>
            <person name="Iraola G."/>
            <person name="Collado L."/>
        </authorList>
    </citation>
    <scope>NUCLEOTIDE SEQUENCE [LARGE SCALE GENOMIC DNA]</scope>
    <source>
        <strain evidence="8 9">WBE14</strain>
    </source>
</reference>
<evidence type="ECO:0000313" key="8">
    <source>
        <dbReference type="EMBL" id="PZT48749.1"/>
    </source>
</evidence>
<feature type="domain" description="RNA-binding S4" evidence="7">
    <location>
        <begin position="16"/>
        <end position="80"/>
    </location>
</feature>
<dbReference type="RefSeq" id="WP_111229270.1">
    <property type="nucleotide sequence ID" value="NZ_NBIU01000004.1"/>
</dbReference>
<dbReference type="GO" id="GO:0120159">
    <property type="term" value="F:rRNA pseudouridine synthase activity"/>
    <property type="evidence" value="ECO:0007669"/>
    <property type="project" value="UniProtKB-ARBA"/>
</dbReference>
<keyword evidence="9" id="KW-1185">Reference proteome</keyword>
<dbReference type="NCBIfam" id="TIGR00005">
    <property type="entry name" value="rluA_subfam"/>
    <property type="match status" value="1"/>
</dbReference>
<evidence type="ECO:0000256" key="4">
    <source>
        <dbReference type="PIRSR" id="PIRSR606225-1"/>
    </source>
</evidence>
<dbReference type="SUPFAM" id="SSF55120">
    <property type="entry name" value="Pseudouridine synthase"/>
    <property type="match status" value="1"/>
</dbReference>
<sequence length="325" mass="38002">MQHIHSFSPNQEDFGTRLDQFLVKSLNLSRNQIHSLLKNERILLNNKKVQKNGISLKEGDKITLLEQEKTQKEEKELYIPFLYEDEDLLILNKPIDLITHKANDKDLQFTLIDYLKKHSIPLSNLGDNTREGIVHRLDKTTSGAMIIAKNNSTHELLSLQIKERQIQRYYLCVIDNPLKNNIIIETPLMRHPKNRLKYITTNSKDARGKEAKSAFFKIQSQGNLELIGAKLFSGRTHQIRAHLASLNRHILGDYFYGYQGDYSKRILLHSHFLSFIHPKSKKLIEIYAPLYKDMLSYIKENFYKDKHEITAEFKIPLHELFSTSF</sequence>
<dbReference type="Pfam" id="PF01479">
    <property type="entry name" value="S4"/>
    <property type="match status" value="1"/>
</dbReference>
<dbReference type="GO" id="GO:0000455">
    <property type="term" value="P:enzyme-directed rRNA pseudouridine synthesis"/>
    <property type="evidence" value="ECO:0007669"/>
    <property type="project" value="UniProtKB-ARBA"/>
</dbReference>
<dbReference type="InterPro" id="IPR006225">
    <property type="entry name" value="PsdUridine_synth_RluC/D"/>
</dbReference>
<proteinExistence type="inferred from homology"/>
<organism evidence="8 9">
    <name type="scientific">Helicobacter valdiviensis</name>
    <dbReference type="NCBI Taxonomy" id="1458358"/>
    <lineage>
        <taxon>Bacteria</taxon>
        <taxon>Pseudomonadati</taxon>
        <taxon>Campylobacterota</taxon>
        <taxon>Epsilonproteobacteria</taxon>
        <taxon>Campylobacterales</taxon>
        <taxon>Helicobacteraceae</taxon>
        <taxon>Helicobacter</taxon>
    </lineage>
</organism>
<comment type="similarity">
    <text evidence="2 6">Belongs to the pseudouridine synthase RluA family.</text>
</comment>
<dbReference type="EMBL" id="NBIU01000004">
    <property type="protein sequence ID" value="PZT48749.1"/>
    <property type="molecule type" value="Genomic_DNA"/>
</dbReference>
<evidence type="ECO:0000256" key="2">
    <source>
        <dbReference type="ARBA" id="ARBA00010876"/>
    </source>
</evidence>
<dbReference type="EC" id="5.4.99.-" evidence="6"/>
<comment type="function">
    <text evidence="6">Responsible for synthesis of pseudouridine from uracil.</text>
</comment>
<keyword evidence="3 6" id="KW-0413">Isomerase</keyword>
<evidence type="ECO:0000256" key="1">
    <source>
        <dbReference type="ARBA" id="ARBA00000073"/>
    </source>
</evidence>
<evidence type="ECO:0000256" key="3">
    <source>
        <dbReference type="ARBA" id="ARBA00023235"/>
    </source>
</evidence>
<dbReference type="InterPro" id="IPR050188">
    <property type="entry name" value="RluA_PseudoU_synthase"/>
</dbReference>
<feature type="active site" evidence="4">
    <location>
        <position position="138"/>
    </location>
</feature>
<dbReference type="InterPro" id="IPR020103">
    <property type="entry name" value="PsdUridine_synth_cat_dom_sf"/>
</dbReference>
<evidence type="ECO:0000259" key="7">
    <source>
        <dbReference type="SMART" id="SM00363"/>
    </source>
</evidence>
<dbReference type="Gene3D" id="3.30.2350.10">
    <property type="entry name" value="Pseudouridine synthase"/>
    <property type="match status" value="1"/>
</dbReference>
<dbReference type="Gene3D" id="3.10.290.10">
    <property type="entry name" value="RNA-binding S4 domain"/>
    <property type="match status" value="1"/>
</dbReference>
<comment type="catalytic activity">
    <reaction evidence="1 6">
        <text>a uridine in RNA = a pseudouridine in RNA</text>
        <dbReference type="Rhea" id="RHEA:48348"/>
        <dbReference type="Rhea" id="RHEA-COMP:12068"/>
        <dbReference type="Rhea" id="RHEA-COMP:12069"/>
        <dbReference type="ChEBI" id="CHEBI:65314"/>
        <dbReference type="ChEBI" id="CHEBI:65315"/>
    </reaction>
</comment>
<dbReference type="SUPFAM" id="SSF55174">
    <property type="entry name" value="Alpha-L RNA-binding motif"/>
    <property type="match status" value="1"/>
</dbReference>
<dbReference type="OrthoDB" id="128480at2"/>
<dbReference type="PROSITE" id="PS50889">
    <property type="entry name" value="S4"/>
    <property type="match status" value="1"/>
</dbReference>
<dbReference type="Pfam" id="PF00849">
    <property type="entry name" value="PseudoU_synth_2"/>
    <property type="match status" value="1"/>
</dbReference>
<dbReference type="SMART" id="SM00363">
    <property type="entry name" value="S4"/>
    <property type="match status" value="1"/>
</dbReference>
<dbReference type="CDD" id="cd02869">
    <property type="entry name" value="PseudoU_synth_RluA_like"/>
    <property type="match status" value="1"/>
</dbReference>
<dbReference type="GO" id="GO:0003723">
    <property type="term" value="F:RNA binding"/>
    <property type="evidence" value="ECO:0007669"/>
    <property type="project" value="UniProtKB-KW"/>
</dbReference>
<dbReference type="InterPro" id="IPR002942">
    <property type="entry name" value="S4_RNA-bd"/>
</dbReference>
<gene>
    <name evidence="8" type="ORF">B6S12_02595</name>
</gene>
<dbReference type="Proteomes" id="UP000249746">
    <property type="component" value="Unassembled WGS sequence"/>
</dbReference>
<dbReference type="PANTHER" id="PTHR21600:SF44">
    <property type="entry name" value="RIBOSOMAL LARGE SUBUNIT PSEUDOURIDINE SYNTHASE D"/>
    <property type="match status" value="1"/>
</dbReference>
<dbReference type="AlphaFoldDB" id="A0A2W6MXN1"/>
<comment type="caution">
    <text evidence="8">The sequence shown here is derived from an EMBL/GenBank/DDBJ whole genome shotgun (WGS) entry which is preliminary data.</text>
</comment>
<dbReference type="PROSITE" id="PS01129">
    <property type="entry name" value="PSI_RLU"/>
    <property type="match status" value="1"/>
</dbReference>
<dbReference type="InterPro" id="IPR006145">
    <property type="entry name" value="PsdUridine_synth_RsuA/RluA"/>
</dbReference>
<dbReference type="PANTHER" id="PTHR21600">
    <property type="entry name" value="MITOCHONDRIAL RNA PSEUDOURIDINE SYNTHASE"/>
    <property type="match status" value="1"/>
</dbReference>
<keyword evidence="5" id="KW-0694">RNA-binding</keyword>
<name>A0A2W6MXN1_9HELI</name>
<accession>A0A2W6MXN1</accession>
<protein>
    <recommendedName>
        <fullName evidence="6">Pseudouridine synthase</fullName>
        <ecNumber evidence="6">5.4.99.-</ecNumber>
    </recommendedName>
</protein>
<evidence type="ECO:0000313" key="9">
    <source>
        <dbReference type="Proteomes" id="UP000249746"/>
    </source>
</evidence>
<dbReference type="InterPro" id="IPR036986">
    <property type="entry name" value="S4_RNA-bd_sf"/>
</dbReference>
<dbReference type="CDD" id="cd00165">
    <property type="entry name" value="S4"/>
    <property type="match status" value="1"/>
</dbReference>
<evidence type="ECO:0000256" key="6">
    <source>
        <dbReference type="RuleBase" id="RU362028"/>
    </source>
</evidence>
<evidence type="ECO:0000256" key="5">
    <source>
        <dbReference type="PROSITE-ProRule" id="PRU00182"/>
    </source>
</evidence>